<dbReference type="Pfam" id="PF05899">
    <property type="entry name" value="Cupin_3"/>
    <property type="match status" value="1"/>
</dbReference>
<dbReference type="Gene3D" id="2.60.120.10">
    <property type="entry name" value="Jelly Rolls"/>
    <property type="match status" value="1"/>
</dbReference>
<dbReference type="EMBL" id="JAQMWT010000252">
    <property type="protein sequence ID" value="KAJ8606750.1"/>
    <property type="molecule type" value="Genomic_DNA"/>
</dbReference>
<evidence type="ECO:0000313" key="2">
    <source>
        <dbReference type="EMBL" id="KAJ8606750.1"/>
    </source>
</evidence>
<dbReference type="InterPro" id="IPR011051">
    <property type="entry name" value="RmlC_Cupin_sf"/>
</dbReference>
<gene>
    <name evidence="2" type="ORF">CTAYLR_009738</name>
</gene>
<evidence type="ECO:0000313" key="3">
    <source>
        <dbReference type="Proteomes" id="UP001230188"/>
    </source>
</evidence>
<accession>A0AAD7UI66</accession>
<comment type="caution">
    <text evidence="2">The sequence shown here is derived from an EMBL/GenBank/DDBJ whole genome shotgun (WGS) entry which is preliminary data.</text>
</comment>
<dbReference type="InterPro" id="IPR014710">
    <property type="entry name" value="RmlC-like_jellyroll"/>
</dbReference>
<dbReference type="CDD" id="cd02227">
    <property type="entry name" value="cupin_TM1112-like"/>
    <property type="match status" value="1"/>
</dbReference>
<dbReference type="Proteomes" id="UP001230188">
    <property type="component" value="Unassembled WGS sequence"/>
</dbReference>
<feature type="domain" description="(S)-ureidoglycine aminohydrolase cupin" evidence="1">
    <location>
        <begin position="44"/>
        <end position="117"/>
    </location>
</feature>
<organism evidence="2 3">
    <name type="scientific">Chrysophaeum taylorii</name>
    <dbReference type="NCBI Taxonomy" id="2483200"/>
    <lineage>
        <taxon>Eukaryota</taxon>
        <taxon>Sar</taxon>
        <taxon>Stramenopiles</taxon>
        <taxon>Ochrophyta</taxon>
        <taxon>Pelagophyceae</taxon>
        <taxon>Pelagomonadales</taxon>
        <taxon>Pelagomonadaceae</taxon>
        <taxon>Chrysophaeum</taxon>
    </lineage>
</organism>
<dbReference type="PANTHER" id="PTHR33271:SF22">
    <property type="entry name" value="OS04G0445200 PROTEIN"/>
    <property type="match status" value="1"/>
</dbReference>
<sequence length="121" mass="13583">MLLVLASVVAAGFLYVPTRTTVSRIAMRAEEIEVIRQPEVAWLEEKGVFAWGTWGCEASSFPWSYSESEQCYLLEGDVTVTPSDGREAASFGKGDFVTFPAGMSCTWEVRKAVRKHFRFFD</sequence>
<evidence type="ECO:0000259" key="1">
    <source>
        <dbReference type="Pfam" id="PF05899"/>
    </source>
</evidence>
<dbReference type="SUPFAM" id="SSF51182">
    <property type="entry name" value="RmlC-like cupins"/>
    <property type="match status" value="1"/>
</dbReference>
<protein>
    <recommendedName>
        <fullName evidence="1">(S)-ureidoglycine aminohydrolase cupin domain-containing protein</fullName>
    </recommendedName>
</protein>
<name>A0AAD7UI66_9STRA</name>
<proteinExistence type="predicted"/>
<dbReference type="InterPro" id="IPR008579">
    <property type="entry name" value="UGlyAH_Cupin_dom"/>
</dbReference>
<reference evidence="2" key="1">
    <citation type="submission" date="2023-01" db="EMBL/GenBank/DDBJ databases">
        <title>Metagenome sequencing of chrysophaentin producing Chrysophaeum taylorii.</title>
        <authorList>
            <person name="Davison J."/>
            <person name="Bewley C."/>
        </authorList>
    </citation>
    <scope>NUCLEOTIDE SEQUENCE</scope>
    <source>
        <strain evidence="2">NIES-1699</strain>
    </source>
</reference>
<dbReference type="PANTHER" id="PTHR33271">
    <property type="entry name" value="OS04G0445200 PROTEIN"/>
    <property type="match status" value="1"/>
</dbReference>
<dbReference type="AlphaFoldDB" id="A0AAD7UI66"/>
<keyword evidence="3" id="KW-1185">Reference proteome</keyword>